<dbReference type="InterPro" id="IPR036457">
    <property type="entry name" value="PPM-type-like_dom_sf"/>
</dbReference>
<keyword evidence="1" id="KW-0479">Metal-binding</keyword>
<dbReference type="Pfam" id="PF00481">
    <property type="entry name" value="PP2C"/>
    <property type="match status" value="1"/>
</dbReference>
<evidence type="ECO:0000256" key="2">
    <source>
        <dbReference type="ARBA" id="ARBA00022801"/>
    </source>
</evidence>
<dbReference type="InterPro" id="IPR015655">
    <property type="entry name" value="PP2C"/>
</dbReference>
<dbReference type="PROSITE" id="PS51746">
    <property type="entry name" value="PPM_2"/>
    <property type="match status" value="1"/>
</dbReference>
<dbReference type="GO" id="GO:0046872">
    <property type="term" value="F:metal ion binding"/>
    <property type="evidence" value="ECO:0007669"/>
    <property type="project" value="UniProtKB-KW"/>
</dbReference>
<dbReference type="SUPFAM" id="SSF81606">
    <property type="entry name" value="PP2C-like"/>
    <property type="match status" value="1"/>
</dbReference>
<feature type="region of interest" description="Disordered" evidence="5">
    <location>
        <begin position="240"/>
        <end position="320"/>
    </location>
</feature>
<feature type="compositionally biased region" description="Basic and acidic residues" evidence="5">
    <location>
        <begin position="240"/>
        <end position="267"/>
    </location>
</feature>
<dbReference type="SMART" id="SM00332">
    <property type="entry name" value="PP2Cc"/>
    <property type="match status" value="1"/>
</dbReference>
<dbReference type="Gene3D" id="3.60.40.10">
    <property type="entry name" value="PPM-type phosphatase domain"/>
    <property type="match status" value="1"/>
</dbReference>
<name>A0A6B2L9W4_9EUKA</name>
<evidence type="ECO:0000256" key="3">
    <source>
        <dbReference type="ARBA" id="ARBA00022912"/>
    </source>
</evidence>
<accession>A0A6B2L9W4</accession>
<feature type="domain" description="PPM-type phosphatase" evidence="6">
    <location>
        <begin position="1"/>
        <end position="223"/>
    </location>
</feature>
<proteinExistence type="inferred from homology"/>
<reference evidence="7" key="1">
    <citation type="journal article" date="2020" name="J. Eukaryot. Microbiol.">
        <title>De novo Sequencing, Assembly and Annotation of the Transcriptome for the Free-Living Testate Amoeba Arcella intermedia.</title>
        <authorList>
            <person name="Ribeiro G.M."/>
            <person name="Porfirio-Sousa A.L."/>
            <person name="Maurer-Alcala X.X."/>
            <person name="Katz L.A."/>
            <person name="Lahr D.J.G."/>
        </authorList>
    </citation>
    <scope>NUCLEOTIDE SEQUENCE</scope>
</reference>
<dbReference type="GO" id="GO:0004722">
    <property type="term" value="F:protein serine/threonine phosphatase activity"/>
    <property type="evidence" value="ECO:0007669"/>
    <property type="project" value="InterPro"/>
</dbReference>
<evidence type="ECO:0000313" key="7">
    <source>
        <dbReference type="EMBL" id="NDV33843.1"/>
    </source>
</evidence>
<evidence type="ECO:0000259" key="6">
    <source>
        <dbReference type="PROSITE" id="PS51746"/>
    </source>
</evidence>
<dbReference type="InterPro" id="IPR001932">
    <property type="entry name" value="PPM-type_phosphatase-like_dom"/>
</dbReference>
<keyword evidence="3 4" id="KW-0904">Protein phosphatase</keyword>
<dbReference type="CDD" id="cd00143">
    <property type="entry name" value="PP2Cc"/>
    <property type="match status" value="1"/>
</dbReference>
<evidence type="ECO:0000256" key="5">
    <source>
        <dbReference type="SAM" id="MobiDB-lite"/>
    </source>
</evidence>
<organism evidence="7">
    <name type="scientific">Arcella intermedia</name>
    <dbReference type="NCBI Taxonomy" id="1963864"/>
    <lineage>
        <taxon>Eukaryota</taxon>
        <taxon>Amoebozoa</taxon>
        <taxon>Tubulinea</taxon>
        <taxon>Elardia</taxon>
        <taxon>Arcellinida</taxon>
        <taxon>Sphaerothecina</taxon>
        <taxon>Arcellidae</taxon>
        <taxon>Arcella</taxon>
    </lineage>
</organism>
<evidence type="ECO:0000256" key="4">
    <source>
        <dbReference type="RuleBase" id="RU003465"/>
    </source>
</evidence>
<keyword evidence="2 4" id="KW-0378">Hydrolase</keyword>
<dbReference type="PANTHER" id="PTHR47992">
    <property type="entry name" value="PROTEIN PHOSPHATASE"/>
    <property type="match status" value="1"/>
</dbReference>
<sequence>MGLFGVYDGHGGDSVSTYVKENLHVNFLNQKKLISSGNIQEALKKGFVETDKQLYELCKEHNDRSGSTAVFAVLESNKIWVAWTGDTRAVLCSGYKAVELTNDHTPHNFNEKGRVIQAGGWISNNGCSRVNGLLAVTRALGDFYLKEPVEYVTAVPEITEREISPFDQFIIIASDGFWDVFGSQEAVDKIVTCKNPYTIAEEVVLNAIDRGSRDNITVLLIWFDWKMDLAPLVSQFEATSKKKDKGSSEDTEERGRVVMSDRSERNSRSASPPTVGIFQRERTEKGTSSKKKKTLAKSTLMEKRKLSNSNLGSVKKSEEK</sequence>
<evidence type="ECO:0000256" key="1">
    <source>
        <dbReference type="ARBA" id="ARBA00022723"/>
    </source>
</evidence>
<dbReference type="AlphaFoldDB" id="A0A6B2L9W4"/>
<comment type="similarity">
    <text evidence="4">Belongs to the PP2C family.</text>
</comment>
<dbReference type="InterPro" id="IPR000222">
    <property type="entry name" value="PP2C_BS"/>
</dbReference>
<dbReference type="EMBL" id="GIBP01004874">
    <property type="protein sequence ID" value="NDV33843.1"/>
    <property type="molecule type" value="Transcribed_RNA"/>
</dbReference>
<protein>
    <recommendedName>
        <fullName evidence="6">PPM-type phosphatase domain-containing protein</fullName>
    </recommendedName>
</protein>
<dbReference type="PROSITE" id="PS01032">
    <property type="entry name" value="PPM_1"/>
    <property type="match status" value="1"/>
</dbReference>